<dbReference type="Gene3D" id="3.40.640.10">
    <property type="entry name" value="Type I PLP-dependent aspartate aminotransferase-like (Major domain)"/>
    <property type="match status" value="1"/>
</dbReference>
<evidence type="ECO:0000256" key="5">
    <source>
        <dbReference type="ARBA" id="ARBA00022576"/>
    </source>
</evidence>
<evidence type="ECO:0000256" key="10">
    <source>
        <dbReference type="ARBA" id="ARBA00030587"/>
    </source>
</evidence>
<dbReference type="InterPro" id="IPR015421">
    <property type="entry name" value="PyrdxlP-dep_Trfase_major"/>
</dbReference>
<dbReference type="GO" id="GO:0004587">
    <property type="term" value="F:ornithine aminotransferase activity"/>
    <property type="evidence" value="ECO:0007669"/>
    <property type="project" value="UniProtKB-UniRule"/>
</dbReference>
<comment type="subcellular location">
    <subcellularLocation>
        <location evidence="11">Cytoplasm</location>
    </subcellularLocation>
</comment>
<evidence type="ECO:0000256" key="3">
    <source>
        <dbReference type="ARBA" id="ARBA00012924"/>
    </source>
</evidence>
<dbReference type="AlphaFoldDB" id="A0A544TLS8"/>
<comment type="similarity">
    <text evidence="11">Belongs to the class-III pyridoxal-phosphate-dependent aminotransferase family. OAT subfamily.</text>
</comment>
<dbReference type="GO" id="GO:0055129">
    <property type="term" value="P:L-proline biosynthetic process"/>
    <property type="evidence" value="ECO:0007669"/>
    <property type="project" value="UniProtKB-UniRule"/>
</dbReference>
<organism evidence="12 13">
    <name type="scientific">Psychrobacillus vulpis</name>
    <dbReference type="NCBI Taxonomy" id="2325572"/>
    <lineage>
        <taxon>Bacteria</taxon>
        <taxon>Bacillati</taxon>
        <taxon>Bacillota</taxon>
        <taxon>Bacilli</taxon>
        <taxon>Bacillales</taxon>
        <taxon>Bacillaceae</taxon>
        <taxon>Psychrobacillus</taxon>
    </lineage>
</organism>
<evidence type="ECO:0000313" key="12">
    <source>
        <dbReference type="EMBL" id="TQR18350.1"/>
    </source>
</evidence>
<proteinExistence type="inferred from homology"/>
<comment type="function">
    <text evidence="11">Catalyzes the interconversion of ornithine to glutamate semialdehyde.</text>
</comment>
<evidence type="ECO:0000256" key="9">
    <source>
        <dbReference type="ARBA" id="ARBA00022898"/>
    </source>
</evidence>
<gene>
    <name evidence="11" type="primary">rocD</name>
    <name evidence="12" type="ORF">FG384_16120</name>
</gene>
<feature type="modified residue" description="N6-(pyridoxal phosphate)lysine" evidence="11">
    <location>
        <position position="255"/>
    </location>
</feature>
<keyword evidence="5 11" id="KW-0032">Aminotransferase</keyword>
<evidence type="ECO:0000313" key="13">
    <source>
        <dbReference type="Proteomes" id="UP000316626"/>
    </source>
</evidence>
<keyword evidence="13" id="KW-1185">Reference proteome</keyword>
<evidence type="ECO:0000256" key="4">
    <source>
        <dbReference type="ARBA" id="ARBA00022490"/>
    </source>
</evidence>
<comment type="cofactor">
    <cofactor evidence="1 11">
        <name>pyridoxal 5'-phosphate</name>
        <dbReference type="ChEBI" id="CHEBI:597326"/>
    </cofactor>
</comment>
<sequence length="397" mass="43520">MTISQKVIEQTEKFGANNYNPLPIVVSEAEGVWVKDPEGNKYMDMLSAYSAVNQGHRHPKIIQALKDQADKVTLTSRAFHNDQLGPWYAKVSELTGKEMVLPMNTGAEAVETAFKAARRWAYDVKGVETDKAEVIACNGNFHGRTMGAVSLSSDPEYKRGFGPMLPGIKLIPYGDLEALKAAITPNTAAFLIEPIQGEAGIIIPSAGFMKAARELCRENNVLFIADEIQAGLCRTGKMFACEWEEVEPDMYILGKALGGGVFPISCIVANRDVLSVFNPGSHGSTFGGNPMACAVSLAALDVLVDEKLAERSLELGNYFMDALKEIQHSSIKEVRGRGLFIGMELTEEARPYCEALKELGLLCKETHDTVIRFAPPLVISKEELDWAIEKIKKVFTK</sequence>
<reference evidence="12 13" key="1">
    <citation type="submission" date="2019-06" db="EMBL/GenBank/DDBJ databases">
        <title>Psychrobacillus vulpis sp. nov., a new species isolated from feces of a red fox that inhabits in The Tablas de Daimiel Natural Park, Albacete, Spain.</title>
        <authorList>
            <person name="Rodriguez M."/>
            <person name="Reina J.C."/>
            <person name="Bejar V."/>
            <person name="Llamas I."/>
        </authorList>
    </citation>
    <scope>NUCLEOTIDE SEQUENCE [LARGE SCALE GENOMIC DNA]</scope>
    <source>
        <strain evidence="12 13">Z8</strain>
    </source>
</reference>
<dbReference type="EMBL" id="VDGI01000021">
    <property type="protein sequence ID" value="TQR18350.1"/>
    <property type="molecule type" value="Genomic_DNA"/>
</dbReference>
<dbReference type="GO" id="GO:0042802">
    <property type="term" value="F:identical protein binding"/>
    <property type="evidence" value="ECO:0007669"/>
    <property type="project" value="TreeGrafter"/>
</dbReference>
<dbReference type="GO" id="GO:0005737">
    <property type="term" value="C:cytoplasm"/>
    <property type="evidence" value="ECO:0007669"/>
    <property type="project" value="UniProtKB-SubCell"/>
</dbReference>
<dbReference type="Proteomes" id="UP000316626">
    <property type="component" value="Unassembled WGS sequence"/>
</dbReference>
<dbReference type="HAMAP" id="MF_01689">
    <property type="entry name" value="Ornith_aminotrans_3"/>
    <property type="match status" value="1"/>
</dbReference>
<comment type="pathway">
    <text evidence="2 11">Amino-acid biosynthesis; L-proline biosynthesis; L-glutamate 5-semialdehyde from L-ornithine: step 1/1.</text>
</comment>
<dbReference type="OrthoDB" id="9807885at2"/>
<keyword evidence="9 11" id="KW-0663">Pyridoxal phosphate</keyword>
<dbReference type="Pfam" id="PF00202">
    <property type="entry name" value="Aminotran_3"/>
    <property type="match status" value="1"/>
</dbReference>
<evidence type="ECO:0000256" key="11">
    <source>
        <dbReference type="HAMAP-Rule" id="MF_01689"/>
    </source>
</evidence>
<keyword evidence="6 11" id="KW-0028">Amino-acid biosynthesis</keyword>
<comment type="caution">
    <text evidence="12">The sequence shown here is derived from an EMBL/GenBank/DDBJ whole genome shotgun (WGS) entry which is preliminary data.</text>
</comment>
<dbReference type="InterPro" id="IPR034757">
    <property type="entry name" value="Ornith_aminotrans_bact"/>
</dbReference>
<dbReference type="InterPro" id="IPR010164">
    <property type="entry name" value="Orn_aminotrans"/>
</dbReference>
<protein>
    <recommendedName>
        <fullName evidence="3 11">Ornithine aminotransferase</fullName>
        <shortName evidence="11">OAT</shortName>
        <ecNumber evidence="3 11">2.6.1.13</ecNumber>
    </recommendedName>
    <alternativeName>
        <fullName evidence="10 11">Ornithine--oxo-acid aminotransferase</fullName>
    </alternativeName>
</protein>
<dbReference type="InterPro" id="IPR049704">
    <property type="entry name" value="Aminotrans_3_PPA_site"/>
</dbReference>
<dbReference type="PANTHER" id="PTHR11986:SF18">
    <property type="entry name" value="ORNITHINE AMINOTRANSFERASE, MITOCHONDRIAL"/>
    <property type="match status" value="1"/>
</dbReference>
<dbReference type="PIRSF" id="PIRSF000521">
    <property type="entry name" value="Transaminase_4ab_Lys_Orn"/>
    <property type="match status" value="1"/>
</dbReference>
<dbReference type="CDD" id="cd00610">
    <property type="entry name" value="OAT_like"/>
    <property type="match status" value="1"/>
</dbReference>
<name>A0A544TLS8_9BACI</name>
<dbReference type="NCBIfam" id="TIGR01885">
    <property type="entry name" value="Orn_aminotrans"/>
    <property type="match status" value="1"/>
</dbReference>
<dbReference type="InterPro" id="IPR015422">
    <property type="entry name" value="PyrdxlP-dep_Trfase_small"/>
</dbReference>
<dbReference type="FunFam" id="3.40.640.10:FF:000011">
    <property type="entry name" value="Ornithine aminotransferase"/>
    <property type="match status" value="1"/>
</dbReference>
<dbReference type="UniPathway" id="UPA00098">
    <property type="reaction ID" value="UER00358"/>
</dbReference>
<dbReference type="Gene3D" id="3.90.1150.10">
    <property type="entry name" value="Aspartate Aminotransferase, domain 1"/>
    <property type="match status" value="1"/>
</dbReference>
<dbReference type="InterPro" id="IPR050103">
    <property type="entry name" value="Class-III_PLP-dep_AT"/>
</dbReference>
<keyword evidence="8 11" id="KW-0808">Transferase</keyword>
<dbReference type="PANTHER" id="PTHR11986">
    <property type="entry name" value="AMINOTRANSFERASE CLASS III"/>
    <property type="match status" value="1"/>
</dbReference>
<dbReference type="InterPro" id="IPR005814">
    <property type="entry name" value="Aminotrans_3"/>
</dbReference>
<evidence type="ECO:0000256" key="2">
    <source>
        <dbReference type="ARBA" id="ARBA00004998"/>
    </source>
</evidence>
<evidence type="ECO:0000256" key="6">
    <source>
        <dbReference type="ARBA" id="ARBA00022605"/>
    </source>
</evidence>
<dbReference type="NCBIfam" id="NF003145">
    <property type="entry name" value="PRK04073.1"/>
    <property type="match status" value="1"/>
</dbReference>
<dbReference type="GO" id="GO:0030170">
    <property type="term" value="F:pyridoxal phosphate binding"/>
    <property type="evidence" value="ECO:0007669"/>
    <property type="project" value="UniProtKB-UniRule"/>
</dbReference>
<dbReference type="InterPro" id="IPR015424">
    <property type="entry name" value="PyrdxlP-dep_Trfase"/>
</dbReference>
<accession>A0A544TLS8</accession>
<keyword evidence="4 11" id="KW-0963">Cytoplasm</keyword>
<dbReference type="SUPFAM" id="SSF53383">
    <property type="entry name" value="PLP-dependent transferases"/>
    <property type="match status" value="1"/>
</dbReference>
<evidence type="ECO:0000256" key="8">
    <source>
        <dbReference type="ARBA" id="ARBA00022679"/>
    </source>
</evidence>
<evidence type="ECO:0000256" key="1">
    <source>
        <dbReference type="ARBA" id="ARBA00001933"/>
    </source>
</evidence>
<comment type="catalytic activity">
    <reaction evidence="11">
        <text>a 2-oxocarboxylate + L-ornithine = L-glutamate 5-semialdehyde + an L-alpha-amino acid</text>
        <dbReference type="Rhea" id="RHEA:13877"/>
        <dbReference type="ChEBI" id="CHEBI:35179"/>
        <dbReference type="ChEBI" id="CHEBI:46911"/>
        <dbReference type="ChEBI" id="CHEBI:58066"/>
        <dbReference type="ChEBI" id="CHEBI:59869"/>
        <dbReference type="EC" id="2.6.1.13"/>
    </reaction>
</comment>
<dbReference type="RefSeq" id="WP_142643735.1">
    <property type="nucleotide sequence ID" value="NZ_VDGI01000021.1"/>
</dbReference>
<dbReference type="PROSITE" id="PS00600">
    <property type="entry name" value="AA_TRANSFER_CLASS_3"/>
    <property type="match status" value="1"/>
</dbReference>
<keyword evidence="7 11" id="KW-0641">Proline biosynthesis</keyword>
<evidence type="ECO:0000256" key="7">
    <source>
        <dbReference type="ARBA" id="ARBA00022650"/>
    </source>
</evidence>
<dbReference type="EC" id="2.6.1.13" evidence="3 11"/>